<sequence length="253" mass="29045">MQAHGVLTSKILGYMAGQAGGYSFMGFSKKDAYNYVDQSKHAKIVDGESNAAIVYLEGKAVADPMSMSRYNLTKDNESIGSYKWLLENLLEVMCNKMPSVVITDGCDSMKAAIKSVFPEATHRLCAWHMEKNLTVNVKDSGLRQLFKKWLYADMEIEDFEEEWAAAMEDHGLHDTFWFRETNEKRSMWANAYLRNKFCAGFRTTSRCEGINLNVKKFLKSRHSILEMVQNLELLVREYWNNELLAQFRSINGV</sequence>
<comment type="caution">
    <text evidence="2">The sequence shown here is derived from an EMBL/GenBank/DDBJ whole genome shotgun (WGS) entry which is preliminary data.</text>
</comment>
<dbReference type="Proteomes" id="UP000289738">
    <property type="component" value="Chromosome B09"/>
</dbReference>
<gene>
    <name evidence="2" type="ORF">Ahy_B09g096115</name>
</gene>
<dbReference type="STRING" id="3818.A0A444XIM7"/>
<evidence type="ECO:0000313" key="2">
    <source>
        <dbReference type="EMBL" id="RYQ89523.1"/>
    </source>
</evidence>
<organism evidence="2 3">
    <name type="scientific">Arachis hypogaea</name>
    <name type="common">Peanut</name>
    <dbReference type="NCBI Taxonomy" id="3818"/>
    <lineage>
        <taxon>Eukaryota</taxon>
        <taxon>Viridiplantae</taxon>
        <taxon>Streptophyta</taxon>
        <taxon>Embryophyta</taxon>
        <taxon>Tracheophyta</taxon>
        <taxon>Spermatophyta</taxon>
        <taxon>Magnoliopsida</taxon>
        <taxon>eudicotyledons</taxon>
        <taxon>Gunneridae</taxon>
        <taxon>Pentapetalae</taxon>
        <taxon>rosids</taxon>
        <taxon>fabids</taxon>
        <taxon>Fabales</taxon>
        <taxon>Fabaceae</taxon>
        <taxon>Papilionoideae</taxon>
        <taxon>50 kb inversion clade</taxon>
        <taxon>dalbergioids sensu lato</taxon>
        <taxon>Dalbergieae</taxon>
        <taxon>Pterocarpus clade</taxon>
        <taxon>Arachis</taxon>
    </lineage>
</organism>
<name>A0A444XIM7_ARAHY</name>
<dbReference type="PANTHER" id="PTHR47718">
    <property type="entry name" value="OS01G0519700 PROTEIN"/>
    <property type="match status" value="1"/>
</dbReference>
<reference evidence="2 3" key="1">
    <citation type="submission" date="2019-01" db="EMBL/GenBank/DDBJ databases">
        <title>Sequencing of cultivated peanut Arachis hypogaea provides insights into genome evolution and oil improvement.</title>
        <authorList>
            <person name="Chen X."/>
        </authorList>
    </citation>
    <scope>NUCLEOTIDE SEQUENCE [LARGE SCALE GENOMIC DNA]</scope>
    <source>
        <strain evidence="3">cv. Fuhuasheng</strain>
        <tissue evidence="2">Leaves</tissue>
    </source>
</reference>
<proteinExistence type="predicted"/>
<evidence type="ECO:0000259" key="1">
    <source>
        <dbReference type="Pfam" id="PF10551"/>
    </source>
</evidence>
<dbReference type="EMBL" id="SDMP01000019">
    <property type="protein sequence ID" value="RYQ89523.1"/>
    <property type="molecule type" value="Genomic_DNA"/>
</dbReference>
<dbReference type="PANTHER" id="PTHR47718:SF7">
    <property type="entry name" value="PROTEIN FAR1-RELATED SEQUENCE"/>
    <property type="match status" value="1"/>
</dbReference>
<keyword evidence="3" id="KW-1185">Reference proteome</keyword>
<dbReference type="Pfam" id="PF10551">
    <property type="entry name" value="MULE"/>
    <property type="match status" value="1"/>
</dbReference>
<protein>
    <recommendedName>
        <fullName evidence="1">MULE transposase domain-containing protein</fullName>
    </recommendedName>
</protein>
<dbReference type="InterPro" id="IPR018289">
    <property type="entry name" value="MULE_transposase_dom"/>
</dbReference>
<feature type="domain" description="MULE transposase" evidence="1">
    <location>
        <begin position="75"/>
        <end position="132"/>
    </location>
</feature>
<dbReference type="AlphaFoldDB" id="A0A444XIM7"/>
<accession>A0A444XIM7</accession>
<evidence type="ECO:0000313" key="3">
    <source>
        <dbReference type="Proteomes" id="UP000289738"/>
    </source>
</evidence>